<dbReference type="EMBL" id="JAUSTL010000001">
    <property type="protein sequence ID" value="MDQ0261980.1"/>
    <property type="molecule type" value="Genomic_DNA"/>
</dbReference>
<proteinExistence type="predicted"/>
<gene>
    <name evidence="1" type="ORF">J2S26_000051</name>
</gene>
<name>A0ABU0A5C5_STRDY</name>
<accession>A0ABU0A5C5</accession>
<dbReference type="Proteomes" id="UP001237071">
    <property type="component" value="Unassembled WGS sequence"/>
</dbReference>
<reference evidence="1 2" key="1">
    <citation type="submission" date="2023-07" db="EMBL/GenBank/DDBJ databases">
        <title>Genomic Encyclopedia of Type Strains, Phase IV (KMG-IV): sequencing the most valuable type-strain genomes for metagenomic binning, comparative biology and taxonomic classification.</title>
        <authorList>
            <person name="Goeker M."/>
        </authorList>
    </citation>
    <scope>NUCLEOTIDE SEQUENCE [LARGE SCALE GENOMIC DNA]</scope>
    <source>
        <strain evidence="1 2">DSM 23147</strain>
    </source>
</reference>
<evidence type="ECO:0000313" key="2">
    <source>
        <dbReference type="Proteomes" id="UP001237071"/>
    </source>
</evidence>
<sequence>MIDFKLALRDKELLTFLAGLNEESILIAAIS</sequence>
<comment type="caution">
    <text evidence="1">The sequence shown here is derived from an EMBL/GenBank/DDBJ whole genome shotgun (WGS) entry which is preliminary data.</text>
</comment>
<evidence type="ECO:0000313" key="1">
    <source>
        <dbReference type="EMBL" id="MDQ0261980.1"/>
    </source>
</evidence>
<keyword evidence="2" id="KW-1185">Reference proteome</keyword>
<organism evidence="1 2">
    <name type="scientific">Streptococcus dysgalactiae</name>
    <dbReference type="NCBI Taxonomy" id="1334"/>
    <lineage>
        <taxon>Bacteria</taxon>
        <taxon>Bacillati</taxon>
        <taxon>Bacillota</taxon>
        <taxon>Bacilli</taxon>
        <taxon>Lactobacillales</taxon>
        <taxon>Streptococcaceae</taxon>
        <taxon>Streptococcus</taxon>
    </lineage>
</organism>
<protein>
    <submittedName>
        <fullName evidence="1">Uncharacterized protein</fullName>
    </submittedName>
</protein>